<gene>
    <name evidence="1" type="ORF">DSO57_1028456</name>
</gene>
<sequence length="156" mass="17047">MNSQTNNPNSIRLIAALALASHAPKAKQTVPAEPPISANSSDTDSHRNSVDLDTLLNDPCFQEAVQHIRQSVHSTSGLDALSDPRVQRAIQQACEAMRNPEMKEALNRQNLRSLGNKNMSDYELPLRSSHSLARYASFSHSSPALIPSQDKPPQSP</sequence>
<reference evidence="1" key="1">
    <citation type="submission" date="2022-04" db="EMBL/GenBank/DDBJ databases">
        <title>Genome of the entomopathogenic fungus Entomophthora muscae.</title>
        <authorList>
            <person name="Elya C."/>
            <person name="Lovett B.R."/>
            <person name="Lee E."/>
            <person name="Macias A.M."/>
            <person name="Hajek A.E."/>
            <person name="De Bivort B.L."/>
            <person name="Kasson M.T."/>
            <person name="De Fine Licht H.H."/>
            <person name="Stajich J.E."/>
        </authorList>
    </citation>
    <scope>NUCLEOTIDE SEQUENCE</scope>
    <source>
        <strain evidence="1">Berkeley</strain>
    </source>
</reference>
<comment type="caution">
    <text evidence="1">The sequence shown here is derived from an EMBL/GenBank/DDBJ whole genome shotgun (WGS) entry which is preliminary data.</text>
</comment>
<dbReference type="EMBL" id="QTSX02001601">
    <property type="protein sequence ID" value="KAJ9080108.1"/>
    <property type="molecule type" value="Genomic_DNA"/>
</dbReference>
<dbReference type="Proteomes" id="UP001165960">
    <property type="component" value="Unassembled WGS sequence"/>
</dbReference>
<accession>A0ACC2TZC4</accession>
<protein>
    <submittedName>
        <fullName evidence="1">Uncharacterized protein</fullName>
    </submittedName>
</protein>
<proteinExistence type="predicted"/>
<organism evidence="1 2">
    <name type="scientific">Entomophthora muscae</name>
    <dbReference type="NCBI Taxonomy" id="34485"/>
    <lineage>
        <taxon>Eukaryota</taxon>
        <taxon>Fungi</taxon>
        <taxon>Fungi incertae sedis</taxon>
        <taxon>Zoopagomycota</taxon>
        <taxon>Entomophthoromycotina</taxon>
        <taxon>Entomophthoromycetes</taxon>
        <taxon>Entomophthorales</taxon>
        <taxon>Entomophthoraceae</taxon>
        <taxon>Entomophthora</taxon>
    </lineage>
</organism>
<name>A0ACC2TZC4_9FUNG</name>
<evidence type="ECO:0000313" key="2">
    <source>
        <dbReference type="Proteomes" id="UP001165960"/>
    </source>
</evidence>
<keyword evidence="2" id="KW-1185">Reference proteome</keyword>
<evidence type="ECO:0000313" key="1">
    <source>
        <dbReference type="EMBL" id="KAJ9080108.1"/>
    </source>
</evidence>